<dbReference type="Gene3D" id="2.70.150.10">
    <property type="entry name" value="Calcium-transporting ATPase, cytoplasmic transduction domain A"/>
    <property type="match status" value="1"/>
</dbReference>
<dbReference type="GO" id="GO:0016887">
    <property type="term" value="F:ATP hydrolysis activity"/>
    <property type="evidence" value="ECO:0007669"/>
    <property type="project" value="InterPro"/>
</dbReference>
<dbReference type="SUPFAM" id="SSF81653">
    <property type="entry name" value="Calcium ATPase, transduction domain A"/>
    <property type="match status" value="1"/>
</dbReference>
<feature type="binding site" evidence="14">
    <location>
        <position position="1218"/>
    </location>
    <ligand>
        <name>ATP</name>
        <dbReference type="ChEBI" id="CHEBI:30616"/>
    </ligand>
</feature>
<dbReference type="FunFam" id="3.40.50.1000:FF:000172">
    <property type="entry name" value="Phospholipid-transporting ATPase"/>
    <property type="match status" value="1"/>
</dbReference>
<evidence type="ECO:0000256" key="3">
    <source>
        <dbReference type="ARBA" id="ARBA00022692"/>
    </source>
</evidence>
<dbReference type="GO" id="GO:0005802">
    <property type="term" value="C:trans-Golgi network"/>
    <property type="evidence" value="ECO:0007669"/>
    <property type="project" value="TreeGrafter"/>
</dbReference>
<keyword evidence="7 15" id="KW-0460">Magnesium</keyword>
<feature type="compositionally biased region" description="Polar residues" evidence="17">
    <location>
        <begin position="73"/>
        <end position="88"/>
    </location>
</feature>
<dbReference type="eggNOG" id="KOG0206">
    <property type="taxonomic scope" value="Eukaryota"/>
</dbReference>
<evidence type="ECO:0000256" key="4">
    <source>
        <dbReference type="ARBA" id="ARBA00022723"/>
    </source>
</evidence>
<dbReference type="Gene3D" id="3.40.50.1000">
    <property type="entry name" value="HAD superfamily/HAD-like"/>
    <property type="match status" value="1"/>
</dbReference>
<dbReference type="GO" id="GO:0000287">
    <property type="term" value="F:magnesium ion binding"/>
    <property type="evidence" value="ECO:0007669"/>
    <property type="project" value="UniProtKB-UniRule"/>
</dbReference>
<evidence type="ECO:0000313" key="21">
    <source>
        <dbReference type="Proteomes" id="UP000016932"/>
    </source>
</evidence>
<sequence>MPDANVRRRHSAYSDDSDGEIVSRDNDAVQTGTREIDPTPSVEQGVRFSQDVEARAANKKRKSDEGYDGANDRSLSVDTGLAQASGSTGLVGRPAVSSPESMPSSQSPALSPRSRARGLSLRTSLFMRNMASPRSAKGHASIELQHVGPSSGDRPVTARPQTAKKASRTSITVAPVDDIWQQTSSTKQSAALPRSTALPNYQQWMSKQARKHLPLKRMTASIENIRKFVLRIQEFPPSKDGRHIPLDPSRKEDLIDERTNKPYISNLIRSSKYNAWNFVPRQLFAQFSKLANAYFLCVSILQMIPGLSTTGTYTTIVPLVFFVALSMAKEGYEDLRRHRLDKAENNDEAKVLHVYKPVTGDSNSTNPDSVGIPMDGPMHWAPVKWQSLRVGDVVKLDRDDTCPADLVLLSAKGPNNTAYVETMALDGETNLKPKQPSPETIEAAMTVEALATAEMELVVEDPNLDLYSFEGRVTVNGKTSPLTNNEVLYRGSVLRNTPECVGIVAYSGEECKIRMNANKNPRIKAPALQAVVNKIVIAMVFFVLFLALFNSIAYQVWQDTTESKSWYISNAEVSFGPLFTSFIIMFNTLIPLSLYVSLEIIKVSQMVLMNDIDMYDPESNTPFEARTSTINEELGQIGYIFSDKTGTLTENVMKFRKLSVAGAAFLHDIDLQDQPKEEIMLHKKRSKGKKAARKSRKSTSASISPSQQAVEREQSQPRPSRASTSQWRSSAAPEMMQTEQNTLELIQYLQQRSQTPFSMRARMLILSMAVCHTCLPERVEGDADDSKINFQASSPDELALVRAAQELGYLAYERDAAILTLKLYPNGMDDEPVYENYEILDVIEFSSKRKRMSVLVRLPDGKIVVMCKGADSVIMKRLRLASIAKQKLAEIEKRTIERKSMEAQEALRRKSSIAERAGSVSSMPRTSNSLVRRSTTIARASMGRLDPIRDDVDEWLHQREHDVSPRISSHFRPSLSERQGSFHTEHRNSLLRNEAANLSEDVIIERCLQHINDFATEGLRTLLYGHRFLSEEEYRSWKKVYHDATTSLVNRTELIEKAGDMIEQHLELGGATAIEDKLQKGVPETIDRLRRANIKMWMLTGDKRETAINIGHSCRLIKDYSAVTVLDYEAGAVEQNIAASIIDINRGSIAHSVVVIDGQTLAVLQSDEALHALFLDLAILADSVICCRASPSQKAGLVNAIRMRVNRSVTLAIGDGANDIAMIQEAHVGIGITGKEGLQAARTSDYSIAQFRFLTKLLLVHGRWNYIRTCKYTAGVYWKEMLFYLTQALYQRYNGYSGTSLYESWSLSMFNTLFTSLTIIFLGIFEQDLRASTLIAVPELYTKGQRALGFNLKVFIGWMFMAVSEALVIFFTVQGLYGDALFSAENTIFPLGNMTFTACVILIAIKLQLIEQRYKSYMAAVAVVASVGGWFLWNVILAALYAPNLKYNVKLGLFSRFGRSGLWWLTLLISVVACCLLEIGVRALKCAFMPTDTETFQTLEQDLDVRKRFEEASAPWMQQGWDHGVKKSSLELERQAEQEKREFEVEQLLSRPRTMEAALEAGNATSGIETEEQTVFVADGLGRSRTDISEMLSRRFGLVKRETMTSSS</sequence>
<feature type="domain" description="P-type ATPase C-terminal" evidence="19">
    <location>
        <begin position="1241"/>
        <end position="1491"/>
    </location>
</feature>
<keyword evidence="5 14" id="KW-0547">Nucleotide-binding</keyword>
<evidence type="ECO:0000256" key="12">
    <source>
        <dbReference type="ARBA" id="ARBA00049128"/>
    </source>
</evidence>
<comment type="catalytic activity">
    <reaction evidence="11 16">
        <text>ATP + H2O + phospholipidSide 1 = ADP + phosphate + phospholipidSide 2.</text>
        <dbReference type="EC" id="7.6.2.1"/>
    </reaction>
</comment>
<accession>M3BA42</accession>
<dbReference type="PROSITE" id="PS00154">
    <property type="entry name" value="ATPASE_E1_E2"/>
    <property type="match status" value="1"/>
</dbReference>
<feature type="compositionally biased region" description="Polar residues" evidence="17">
    <location>
        <begin position="919"/>
        <end position="930"/>
    </location>
</feature>
<gene>
    <name evidence="20" type="ORF">MYCFIDRAFT_151141</name>
</gene>
<evidence type="ECO:0000313" key="20">
    <source>
        <dbReference type="EMBL" id="EME86123.1"/>
    </source>
</evidence>
<feature type="binding site" evidence="14">
    <location>
        <position position="644"/>
    </location>
    <ligand>
        <name>ATP</name>
        <dbReference type="ChEBI" id="CHEBI:30616"/>
    </ligand>
</feature>
<dbReference type="InterPro" id="IPR008250">
    <property type="entry name" value="ATPase_P-typ_transduc_dom_A_sf"/>
</dbReference>
<dbReference type="GO" id="GO:0006892">
    <property type="term" value="P:post-Golgi vesicle-mediated transport"/>
    <property type="evidence" value="ECO:0007669"/>
    <property type="project" value="TreeGrafter"/>
</dbReference>
<dbReference type="GO" id="GO:0005886">
    <property type="term" value="C:plasma membrane"/>
    <property type="evidence" value="ECO:0007669"/>
    <property type="project" value="TreeGrafter"/>
</dbReference>
<dbReference type="InterPro" id="IPR018303">
    <property type="entry name" value="ATPase_P-typ_P_site"/>
</dbReference>
<feature type="active site" description="4-aspartylphosphate intermediate" evidence="13">
    <location>
        <position position="643"/>
    </location>
</feature>
<evidence type="ECO:0000256" key="8">
    <source>
        <dbReference type="ARBA" id="ARBA00022967"/>
    </source>
</evidence>
<feature type="transmembrane region" description="Helical" evidence="16">
    <location>
        <begin position="531"/>
        <end position="557"/>
    </location>
</feature>
<dbReference type="GO" id="GO:0045332">
    <property type="term" value="P:phospholipid translocation"/>
    <property type="evidence" value="ECO:0007669"/>
    <property type="project" value="TreeGrafter"/>
</dbReference>
<evidence type="ECO:0000256" key="17">
    <source>
        <dbReference type="SAM" id="MobiDB-lite"/>
    </source>
</evidence>
<comment type="subcellular location">
    <subcellularLocation>
        <location evidence="1 16">Membrane</location>
        <topology evidence="1 16">Multi-pass membrane protein</topology>
    </subcellularLocation>
</comment>
<dbReference type="InterPro" id="IPR023214">
    <property type="entry name" value="HAD_sf"/>
</dbReference>
<proteinExistence type="inferred from homology"/>
<feature type="binding site" evidence="14">
    <location>
        <position position="845"/>
    </location>
    <ligand>
        <name>ATP</name>
        <dbReference type="ChEBI" id="CHEBI:30616"/>
    </ligand>
</feature>
<evidence type="ECO:0000256" key="7">
    <source>
        <dbReference type="ARBA" id="ARBA00022842"/>
    </source>
</evidence>
<dbReference type="PRINTS" id="PR00119">
    <property type="entry name" value="CATATPASE"/>
</dbReference>
<feature type="binding site" evidence="15">
    <location>
        <position position="645"/>
    </location>
    <ligand>
        <name>Mg(2+)</name>
        <dbReference type="ChEBI" id="CHEBI:18420"/>
    </ligand>
</feature>
<feature type="binding site" evidence="15">
    <location>
        <position position="1215"/>
    </location>
    <ligand>
        <name>Mg(2+)</name>
        <dbReference type="ChEBI" id="CHEBI:18420"/>
    </ligand>
</feature>
<feature type="transmembrane region" description="Helical" evidence="16">
    <location>
        <begin position="1388"/>
        <end position="1405"/>
    </location>
</feature>
<dbReference type="GeneID" id="19331539"/>
<feature type="binding site" evidence="14">
    <location>
        <position position="1102"/>
    </location>
    <ligand>
        <name>ATP</name>
        <dbReference type="ChEBI" id="CHEBI:30616"/>
    </ligand>
</feature>
<keyword evidence="8 16" id="KW-1278">Translocase</keyword>
<comment type="similarity">
    <text evidence="2 16">Belongs to the cation transport ATPase (P-type) (TC 3.A.3) family. Type IV subfamily.</text>
</comment>
<protein>
    <recommendedName>
        <fullName evidence="16">Phospholipid-transporting ATPase</fullName>
        <ecNumber evidence="16">7.6.2.1</ecNumber>
    </recommendedName>
</protein>
<organism evidence="20 21">
    <name type="scientific">Pseudocercospora fijiensis (strain CIRAD86)</name>
    <name type="common">Black leaf streak disease fungus</name>
    <name type="synonym">Mycosphaerella fijiensis</name>
    <dbReference type="NCBI Taxonomy" id="383855"/>
    <lineage>
        <taxon>Eukaryota</taxon>
        <taxon>Fungi</taxon>
        <taxon>Dikarya</taxon>
        <taxon>Ascomycota</taxon>
        <taxon>Pezizomycotina</taxon>
        <taxon>Dothideomycetes</taxon>
        <taxon>Dothideomycetidae</taxon>
        <taxon>Mycosphaerellales</taxon>
        <taxon>Mycosphaerellaceae</taxon>
        <taxon>Pseudocercospora</taxon>
    </lineage>
</organism>
<evidence type="ECO:0000256" key="10">
    <source>
        <dbReference type="ARBA" id="ARBA00023136"/>
    </source>
</evidence>
<keyword evidence="21" id="KW-1185">Reference proteome</keyword>
<dbReference type="EC" id="7.6.2.1" evidence="16"/>
<feature type="binding site" evidence="14">
    <location>
        <position position="1219"/>
    </location>
    <ligand>
        <name>ATP</name>
        <dbReference type="ChEBI" id="CHEBI:30616"/>
    </ligand>
</feature>
<feature type="compositionally biased region" description="Low complexity" evidence="17">
    <location>
        <begin position="94"/>
        <end position="108"/>
    </location>
</feature>
<dbReference type="HOGENOM" id="CLU_000846_5_3_1"/>
<dbReference type="PANTHER" id="PTHR24092:SF174">
    <property type="entry name" value="PHOSPHOLIPID-TRANSPORTING ATPASE DNF3-RELATED"/>
    <property type="match status" value="1"/>
</dbReference>
<dbReference type="GO" id="GO:0140326">
    <property type="term" value="F:ATPase-coupled intramembrane lipid transporter activity"/>
    <property type="evidence" value="ECO:0007669"/>
    <property type="project" value="UniProtKB-EC"/>
</dbReference>
<dbReference type="Pfam" id="PF16209">
    <property type="entry name" value="PhoLip_ATPase_N"/>
    <property type="match status" value="1"/>
</dbReference>
<evidence type="ECO:0000256" key="16">
    <source>
        <dbReference type="RuleBase" id="RU362033"/>
    </source>
</evidence>
<dbReference type="InterPro" id="IPR006539">
    <property type="entry name" value="P-type_ATPase_IV"/>
</dbReference>
<dbReference type="InterPro" id="IPR023298">
    <property type="entry name" value="ATPase_P-typ_TM_dom_sf"/>
</dbReference>
<feature type="binding site" evidence="14">
    <location>
        <position position="643"/>
    </location>
    <ligand>
        <name>ATP</name>
        <dbReference type="ChEBI" id="CHEBI:30616"/>
    </ligand>
</feature>
<dbReference type="InterPro" id="IPR036412">
    <property type="entry name" value="HAD-like_sf"/>
</dbReference>
<dbReference type="KEGG" id="pfj:MYCFIDRAFT_151141"/>
<dbReference type="InterPro" id="IPR023299">
    <property type="entry name" value="ATPase_P-typ_cyto_dom_N"/>
</dbReference>
<feature type="transmembrane region" description="Helical" evidence="16">
    <location>
        <begin position="577"/>
        <end position="598"/>
    </location>
</feature>
<name>M3BA42_PSEFD</name>
<dbReference type="RefSeq" id="XP_007923510.1">
    <property type="nucleotide sequence ID" value="XM_007925319.1"/>
</dbReference>
<dbReference type="InterPro" id="IPR001757">
    <property type="entry name" value="P_typ_ATPase"/>
</dbReference>
<dbReference type="Proteomes" id="UP000016932">
    <property type="component" value="Unassembled WGS sequence"/>
</dbReference>
<evidence type="ECO:0000256" key="11">
    <source>
        <dbReference type="ARBA" id="ARBA00034036"/>
    </source>
</evidence>
<feature type="region of interest" description="Disordered" evidence="17">
    <location>
        <begin position="1"/>
        <end position="115"/>
    </location>
</feature>
<dbReference type="Pfam" id="PF16212">
    <property type="entry name" value="PhoLip_ATPase_C"/>
    <property type="match status" value="1"/>
</dbReference>
<feature type="domain" description="P-type ATPase N-terminal" evidence="18">
    <location>
        <begin position="259"/>
        <end position="316"/>
    </location>
</feature>
<dbReference type="GO" id="GO:0005524">
    <property type="term" value="F:ATP binding"/>
    <property type="evidence" value="ECO:0007669"/>
    <property type="project" value="UniProtKB-UniRule"/>
</dbReference>
<feature type="binding site" evidence="14">
    <location>
        <position position="1194"/>
    </location>
    <ligand>
        <name>ATP</name>
        <dbReference type="ChEBI" id="CHEBI:30616"/>
    </ligand>
</feature>
<evidence type="ECO:0000256" key="1">
    <source>
        <dbReference type="ARBA" id="ARBA00004141"/>
    </source>
</evidence>
<dbReference type="Gene3D" id="3.40.1110.10">
    <property type="entry name" value="Calcium-transporting ATPase, cytoplasmic domain N"/>
    <property type="match status" value="2"/>
</dbReference>
<comment type="catalytic activity">
    <reaction evidence="12">
        <text>a 1,2-diacyl-sn-glycero-3-phosphoethanolamine(out) + ATP + H2O = a 1,2-diacyl-sn-glycero-3-phosphoethanolamine(in) + ADP + phosphate + H(+)</text>
        <dbReference type="Rhea" id="RHEA:66132"/>
        <dbReference type="ChEBI" id="CHEBI:15377"/>
        <dbReference type="ChEBI" id="CHEBI:15378"/>
        <dbReference type="ChEBI" id="CHEBI:30616"/>
        <dbReference type="ChEBI" id="CHEBI:43474"/>
        <dbReference type="ChEBI" id="CHEBI:64612"/>
        <dbReference type="ChEBI" id="CHEBI:456216"/>
    </reaction>
    <physiologicalReaction direction="left-to-right" evidence="12">
        <dbReference type="Rhea" id="RHEA:66133"/>
    </physiologicalReaction>
</comment>
<dbReference type="SUPFAM" id="SSF81660">
    <property type="entry name" value="Metal cation-transporting ATPase, ATP-binding domain N"/>
    <property type="match status" value="1"/>
</dbReference>
<feature type="binding site" evidence="14">
    <location>
        <position position="645"/>
    </location>
    <ligand>
        <name>ATP</name>
        <dbReference type="ChEBI" id="CHEBI:30616"/>
    </ligand>
</feature>
<dbReference type="NCBIfam" id="TIGR01494">
    <property type="entry name" value="ATPase_P-type"/>
    <property type="match status" value="1"/>
</dbReference>
<feature type="binding site" evidence="14">
    <location>
        <position position="1100"/>
    </location>
    <ligand>
        <name>ATP</name>
        <dbReference type="ChEBI" id="CHEBI:30616"/>
    </ligand>
</feature>
<dbReference type="SUPFAM" id="SSF81665">
    <property type="entry name" value="Calcium ATPase, transmembrane domain M"/>
    <property type="match status" value="1"/>
</dbReference>
<feature type="binding site" evidence="14">
    <location>
        <position position="868"/>
    </location>
    <ligand>
        <name>ATP</name>
        <dbReference type="ChEBI" id="CHEBI:30616"/>
    </ligand>
</feature>
<keyword evidence="10 16" id="KW-0472">Membrane</keyword>
<feature type="binding site" evidence="15">
    <location>
        <position position="1219"/>
    </location>
    <ligand>
        <name>Mg(2+)</name>
        <dbReference type="ChEBI" id="CHEBI:18420"/>
    </ligand>
</feature>
<dbReference type="VEuPathDB" id="FungiDB:MYCFIDRAFT_151141"/>
<dbReference type="STRING" id="383855.M3BA42"/>
<evidence type="ECO:0000256" key="2">
    <source>
        <dbReference type="ARBA" id="ARBA00008109"/>
    </source>
</evidence>
<feature type="transmembrane region" description="Helical" evidence="16">
    <location>
        <begin position="1417"/>
        <end position="1442"/>
    </location>
</feature>
<evidence type="ECO:0000256" key="13">
    <source>
        <dbReference type="PIRSR" id="PIRSR606539-1"/>
    </source>
</evidence>
<keyword evidence="6 14" id="KW-0067">ATP-binding</keyword>
<evidence type="ECO:0000259" key="19">
    <source>
        <dbReference type="Pfam" id="PF16212"/>
    </source>
</evidence>
<keyword evidence="4 15" id="KW-0479">Metal-binding</keyword>
<dbReference type="FunFam" id="3.40.50.1000:FF:000001">
    <property type="entry name" value="Phospholipid-transporting ATPase IC"/>
    <property type="match status" value="1"/>
</dbReference>
<dbReference type="Pfam" id="PF13246">
    <property type="entry name" value="Cation_ATPase"/>
    <property type="match status" value="1"/>
</dbReference>
<evidence type="ECO:0000259" key="18">
    <source>
        <dbReference type="Pfam" id="PF16209"/>
    </source>
</evidence>
<feature type="region of interest" description="Disordered" evidence="17">
    <location>
        <begin position="677"/>
        <end position="736"/>
    </location>
</feature>
<feature type="binding site" evidence="14">
    <location>
        <position position="797"/>
    </location>
    <ligand>
        <name>ATP</name>
        <dbReference type="ChEBI" id="CHEBI:30616"/>
    </ligand>
</feature>
<reference evidence="20 21" key="1">
    <citation type="journal article" date="2012" name="PLoS Pathog.">
        <title>Diverse lifestyles and strategies of plant pathogenesis encoded in the genomes of eighteen Dothideomycetes fungi.</title>
        <authorList>
            <person name="Ohm R.A."/>
            <person name="Feau N."/>
            <person name="Henrissat B."/>
            <person name="Schoch C.L."/>
            <person name="Horwitz B.A."/>
            <person name="Barry K.W."/>
            <person name="Condon B.J."/>
            <person name="Copeland A.C."/>
            <person name="Dhillon B."/>
            <person name="Glaser F."/>
            <person name="Hesse C.N."/>
            <person name="Kosti I."/>
            <person name="LaButti K."/>
            <person name="Lindquist E.A."/>
            <person name="Lucas S."/>
            <person name="Salamov A.A."/>
            <person name="Bradshaw R.E."/>
            <person name="Ciuffetti L."/>
            <person name="Hamelin R.C."/>
            <person name="Kema G.H.J."/>
            <person name="Lawrence C."/>
            <person name="Scott J.A."/>
            <person name="Spatafora J.W."/>
            <person name="Turgeon B.G."/>
            <person name="de Wit P.J.G.M."/>
            <person name="Zhong S."/>
            <person name="Goodwin S.B."/>
            <person name="Grigoriev I.V."/>
        </authorList>
    </citation>
    <scope>NUCLEOTIDE SEQUENCE [LARGE SCALE GENOMIC DNA]</scope>
    <source>
        <strain evidence="20 21">CIRAD86</strain>
    </source>
</reference>
<evidence type="ECO:0000256" key="15">
    <source>
        <dbReference type="PIRSR" id="PIRSR606539-3"/>
    </source>
</evidence>
<feature type="binding site" evidence="14">
    <location>
        <position position="1020"/>
    </location>
    <ligand>
        <name>ATP</name>
        <dbReference type="ChEBI" id="CHEBI:30616"/>
    </ligand>
</feature>
<dbReference type="InterPro" id="IPR032631">
    <property type="entry name" value="P-type_ATPase_N"/>
</dbReference>
<dbReference type="OrthoDB" id="377733at2759"/>
<dbReference type="NCBIfam" id="TIGR01652">
    <property type="entry name" value="ATPase-Plipid"/>
    <property type="match status" value="2"/>
</dbReference>
<dbReference type="PANTHER" id="PTHR24092">
    <property type="entry name" value="PROBABLE PHOSPHOLIPID-TRANSPORTING ATPASE"/>
    <property type="match status" value="1"/>
</dbReference>
<feature type="binding site" evidence="14">
    <location>
        <position position="1188"/>
    </location>
    <ligand>
        <name>ATP</name>
        <dbReference type="ChEBI" id="CHEBI:30616"/>
    </ligand>
</feature>
<evidence type="ECO:0000256" key="9">
    <source>
        <dbReference type="ARBA" id="ARBA00022989"/>
    </source>
</evidence>
<dbReference type="FunFam" id="3.40.1110.10:FF:000090">
    <property type="entry name" value="Phospholipid-transporting ATPase"/>
    <property type="match status" value="1"/>
</dbReference>
<dbReference type="SUPFAM" id="SSF56784">
    <property type="entry name" value="HAD-like"/>
    <property type="match status" value="1"/>
</dbReference>
<dbReference type="InterPro" id="IPR032630">
    <property type="entry name" value="P_typ_ATPase_c"/>
</dbReference>
<feature type="transmembrane region" description="Helical" evidence="16">
    <location>
        <begin position="1462"/>
        <end position="1481"/>
    </location>
</feature>
<keyword evidence="9 16" id="KW-1133">Transmembrane helix</keyword>
<feature type="compositionally biased region" description="Polar residues" evidence="17">
    <location>
        <begin position="716"/>
        <end position="729"/>
    </location>
</feature>
<feature type="region of interest" description="Disordered" evidence="17">
    <location>
        <begin position="902"/>
        <end position="930"/>
    </location>
</feature>
<evidence type="ECO:0000256" key="14">
    <source>
        <dbReference type="PIRSR" id="PIRSR606539-2"/>
    </source>
</evidence>
<keyword evidence="3 16" id="KW-0812">Transmembrane</keyword>
<dbReference type="EMBL" id="KB446556">
    <property type="protein sequence ID" value="EME86123.1"/>
    <property type="molecule type" value="Genomic_DNA"/>
</dbReference>
<feature type="region of interest" description="Disordered" evidence="17">
    <location>
        <begin position="133"/>
        <end position="170"/>
    </location>
</feature>
<feature type="compositionally biased region" description="Basic residues" evidence="17">
    <location>
        <begin position="682"/>
        <end position="697"/>
    </location>
</feature>
<evidence type="ECO:0000256" key="5">
    <source>
        <dbReference type="ARBA" id="ARBA00022741"/>
    </source>
</evidence>
<dbReference type="GO" id="GO:0032456">
    <property type="term" value="P:endocytic recycling"/>
    <property type="evidence" value="ECO:0007669"/>
    <property type="project" value="TreeGrafter"/>
</dbReference>
<feature type="transmembrane region" description="Helical" evidence="16">
    <location>
        <begin position="1355"/>
        <end position="1376"/>
    </location>
</feature>
<comment type="cofactor">
    <cofactor evidence="15">
        <name>Mg(2+)</name>
        <dbReference type="ChEBI" id="CHEBI:18420"/>
    </cofactor>
</comment>
<dbReference type="Pfam" id="PF00702">
    <property type="entry name" value="Hydrolase"/>
    <property type="match status" value="1"/>
</dbReference>
<feature type="binding site" evidence="15">
    <location>
        <position position="643"/>
    </location>
    <ligand>
        <name>Mg(2+)</name>
        <dbReference type="ChEBI" id="CHEBI:18420"/>
    </ligand>
</feature>
<feature type="transmembrane region" description="Helical" evidence="16">
    <location>
        <begin position="1305"/>
        <end position="1325"/>
    </location>
</feature>
<evidence type="ECO:0000256" key="6">
    <source>
        <dbReference type="ARBA" id="ARBA00022840"/>
    </source>
</evidence>
<feature type="binding site" evidence="14">
    <location>
        <position position="1101"/>
    </location>
    <ligand>
        <name>ATP</name>
        <dbReference type="ChEBI" id="CHEBI:30616"/>
    </ligand>
</feature>